<dbReference type="Proteomes" id="UP000193920">
    <property type="component" value="Unassembled WGS sequence"/>
</dbReference>
<feature type="coiled-coil region" evidence="2">
    <location>
        <begin position="446"/>
        <end position="473"/>
    </location>
</feature>
<dbReference type="InterPro" id="IPR019384">
    <property type="entry name" value="FHIP"/>
</dbReference>
<evidence type="ECO:0000313" key="5">
    <source>
        <dbReference type="Proteomes" id="UP000193920"/>
    </source>
</evidence>
<dbReference type="EMBL" id="MCOG01000025">
    <property type="protein sequence ID" value="ORY75504.1"/>
    <property type="molecule type" value="Genomic_DNA"/>
</dbReference>
<comment type="caution">
    <text evidence="4">The sequence shown here is derived from an EMBL/GenBank/DDBJ whole genome shotgun (WGS) entry which is preliminary data.</text>
</comment>
<feature type="domain" description="FHF complex subunit HOOK-interacting protein C-terminal" evidence="3">
    <location>
        <begin position="556"/>
        <end position="631"/>
    </location>
</feature>
<evidence type="ECO:0000313" key="4">
    <source>
        <dbReference type="EMBL" id="ORY75504.1"/>
    </source>
</evidence>
<dbReference type="Pfam" id="PF10257">
    <property type="entry name" value="RAI16-like"/>
    <property type="match status" value="1"/>
</dbReference>
<dbReference type="AlphaFoldDB" id="A0A1Y2EW70"/>
<name>A0A1Y2EW70_9FUNG</name>
<evidence type="ECO:0000256" key="2">
    <source>
        <dbReference type="SAM" id="Coils"/>
    </source>
</evidence>
<gene>
    <name evidence="4" type="ORF">LY90DRAFT_665810</name>
</gene>
<dbReference type="STRING" id="1754190.A0A1Y2EW70"/>
<proteinExistence type="inferred from homology"/>
<keyword evidence="2" id="KW-0175">Coiled coil</keyword>
<keyword evidence="5" id="KW-1185">Reference proteome</keyword>
<dbReference type="InterPro" id="IPR045669">
    <property type="entry name" value="FHIP_C"/>
</dbReference>
<dbReference type="Pfam" id="PF19314">
    <property type="entry name" value="DUF5917"/>
    <property type="match status" value="1"/>
</dbReference>
<dbReference type="PANTHER" id="PTHR21705:SF11">
    <property type="entry name" value="FHIP FAMILY PROTEIN CG3558"/>
    <property type="match status" value="1"/>
</dbReference>
<dbReference type="OrthoDB" id="2139920at2759"/>
<sequence>MNNNTLRSNSINFEKLLSFDNIFNIENRRNYHSTKYISKVTSFKKHWIDIVAACGPMSIDLDVKETDIPYHMVRMINMLISEDRNLPNNLANCGECMEYFLNKECLHQLVDSSIKKIPPHGLIYVTIDFYSNLCSLMNENFLTKKDVYEPLLTLLKYCSTQKDITSEYESFIIDLLFNICQKISIHPQILNIFIYEDGDYYECILFEYLKQFIFSHGKTGEMARTSMKYLFEHPFEVFSNYIIFTKFPEQLVDNLCMIFNELPLKLDEINQNNKSINQFTTLFSLIENIIMCCSMQAIRNSIMFNINDKFLKLIINKYKEFYNTSENLEAISIYLYYMLSKIHCIDFSSCFVSFIFEKFKFDLFDKETNLFNLIMDNIMTNERNTSLATVNMLIISCLLKQHYRYTISYLIPNIRTRVNNSKNSENESYSDSITFINSNSEETLSDDEINNSIKEIENEIKEVKENLPNEKCKSIRDEVNRYIELYNSAKTDFGNEITDINNKCNEYILDINTNLNIQLKGLNFNNLNKDYPENIIQEILEEPNQIKAIKLLDQEKIFSQLFTLLKSFFNNSPDFNLALTDTISQLLSAPEIYLFIYLVDRDILDDDKKDSLYTILISLIEQRKELLNNYGEKLLEINSLDDESIYQEQQQIIISDFNRNSRYMLEFIKEVTVSIFENY</sequence>
<organism evidence="4 5">
    <name type="scientific">Neocallimastix californiae</name>
    <dbReference type="NCBI Taxonomy" id="1754190"/>
    <lineage>
        <taxon>Eukaryota</taxon>
        <taxon>Fungi</taxon>
        <taxon>Fungi incertae sedis</taxon>
        <taxon>Chytridiomycota</taxon>
        <taxon>Chytridiomycota incertae sedis</taxon>
        <taxon>Neocallimastigomycetes</taxon>
        <taxon>Neocallimastigales</taxon>
        <taxon>Neocallimastigaceae</taxon>
        <taxon>Neocallimastix</taxon>
    </lineage>
</organism>
<evidence type="ECO:0000259" key="3">
    <source>
        <dbReference type="Pfam" id="PF19314"/>
    </source>
</evidence>
<comment type="similarity">
    <text evidence="1">Belongs to the FHIP family.</text>
</comment>
<protein>
    <recommendedName>
        <fullName evidence="3">FHF complex subunit HOOK-interacting protein C-terminal domain-containing protein</fullName>
    </recommendedName>
</protein>
<evidence type="ECO:0000256" key="1">
    <source>
        <dbReference type="ARBA" id="ARBA00024336"/>
    </source>
</evidence>
<dbReference type="PANTHER" id="PTHR21705">
    <property type="entry name" value="RAI16 PROTEIN-RELATED"/>
    <property type="match status" value="1"/>
</dbReference>
<accession>A0A1Y2EW70</accession>
<reference evidence="4 5" key="1">
    <citation type="submission" date="2016-08" db="EMBL/GenBank/DDBJ databases">
        <title>A Parts List for Fungal Cellulosomes Revealed by Comparative Genomics.</title>
        <authorList>
            <consortium name="DOE Joint Genome Institute"/>
            <person name="Haitjema C.H."/>
            <person name="Gilmore S.P."/>
            <person name="Henske J.K."/>
            <person name="Solomon K.V."/>
            <person name="De Groot R."/>
            <person name="Kuo A."/>
            <person name="Mondo S.J."/>
            <person name="Salamov A.A."/>
            <person name="Labutti K."/>
            <person name="Zhao Z."/>
            <person name="Chiniquy J."/>
            <person name="Barry K."/>
            <person name="Brewer H.M."/>
            <person name="Purvine S.O."/>
            <person name="Wright A.T."/>
            <person name="Boxma B."/>
            <person name="Van Alen T."/>
            <person name="Hackstein J.H."/>
            <person name="Baker S.E."/>
            <person name="Grigoriev I.V."/>
            <person name="O'Malley M.A."/>
        </authorList>
    </citation>
    <scope>NUCLEOTIDE SEQUENCE [LARGE SCALE GENOMIC DNA]</scope>
    <source>
        <strain evidence="4 5">G1</strain>
    </source>
</reference>